<feature type="transmembrane region" description="Helical" evidence="8">
    <location>
        <begin position="85"/>
        <end position="117"/>
    </location>
</feature>
<organism evidence="9 10">
    <name type="scientific">Streptomyces hazeniae</name>
    <dbReference type="NCBI Taxonomy" id="3075538"/>
    <lineage>
        <taxon>Bacteria</taxon>
        <taxon>Bacillati</taxon>
        <taxon>Actinomycetota</taxon>
        <taxon>Actinomycetes</taxon>
        <taxon>Kitasatosporales</taxon>
        <taxon>Streptomycetaceae</taxon>
        <taxon>Streptomyces</taxon>
    </lineage>
</organism>
<evidence type="ECO:0000256" key="6">
    <source>
        <dbReference type="ARBA" id="ARBA00023136"/>
    </source>
</evidence>
<dbReference type="Proteomes" id="UP001183414">
    <property type="component" value="Unassembled WGS sequence"/>
</dbReference>
<reference evidence="10" key="1">
    <citation type="submission" date="2023-07" db="EMBL/GenBank/DDBJ databases">
        <title>30 novel species of actinomycetes from the DSMZ collection.</title>
        <authorList>
            <person name="Nouioui I."/>
        </authorList>
    </citation>
    <scope>NUCLEOTIDE SEQUENCE [LARGE SCALE GENOMIC DNA]</scope>
    <source>
        <strain evidence="10">DSM 42041</strain>
    </source>
</reference>
<evidence type="ECO:0000256" key="3">
    <source>
        <dbReference type="ARBA" id="ARBA00022679"/>
    </source>
</evidence>
<comment type="similarity">
    <text evidence="7">Belongs to the glycosyltransferase 87 family.</text>
</comment>
<keyword evidence="10" id="KW-1185">Reference proteome</keyword>
<evidence type="ECO:0000256" key="7">
    <source>
        <dbReference type="ARBA" id="ARBA00024033"/>
    </source>
</evidence>
<feature type="transmembrane region" description="Helical" evidence="8">
    <location>
        <begin position="307"/>
        <end position="324"/>
    </location>
</feature>
<evidence type="ECO:0000256" key="8">
    <source>
        <dbReference type="SAM" id="Phobius"/>
    </source>
</evidence>
<evidence type="ECO:0000256" key="5">
    <source>
        <dbReference type="ARBA" id="ARBA00022989"/>
    </source>
</evidence>
<proteinExistence type="inferred from homology"/>
<evidence type="ECO:0000313" key="10">
    <source>
        <dbReference type="Proteomes" id="UP001183414"/>
    </source>
</evidence>
<gene>
    <name evidence="9" type="ORF">RM572_06775</name>
</gene>
<comment type="caution">
    <text evidence="9">The sequence shown here is derived from an EMBL/GenBank/DDBJ whole genome shotgun (WGS) entry which is preliminary data.</text>
</comment>
<dbReference type="EMBL" id="JAVREQ010000004">
    <property type="protein sequence ID" value="MDT0378481.1"/>
    <property type="molecule type" value="Genomic_DNA"/>
</dbReference>
<comment type="subcellular location">
    <subcellularLocation>
        <location evidence="1">Cell membrane</location>
        <topology evidence="1">Multi-pass membrane protein</topology>
    </subcellularLocation>
</comment>
<accession>A0ABU2NND7</accession>
<feature type="transmembrane region" description="Helical" evidence="8">
    <location>
        <begin position="129"/>
        <end position="151"/>
    </location>
</feature>
<feature type="transmembrane region" description="Helical" evidence="8">
    <location>
        <begin position="55"/>
        <end position="73"/>
    </location>
</feature>
<sequence length="368" mass="38844">MADVQVYRAEGAAALRGHGLYDFTVTEWELPATYPPFAALLFVPLELLPATGAKLAFLAGNLALLALLVHLSARLAGRTVTPPALAALTGAALWLEPVFQTMAFGQVNLALACLVLWDLGRPDGARGKGLAVGLAAGIKLTPAIFAVYLLLTGRARAACAAFGGFCGTVLAGAFFLPGDSVVFWTDRLFETGRVGTAWIVDNQSVQGAVARVLHVADPGPLWMLPAAAVAGTGLWLARRLCLRGGPPGGVGDPARGGTRAVPCGVTCGDVWGLLSVAFTALLVSPISWTHHWVWCVPLLALLWERRVLCAAVAAVFAARTMWLVPRDGDLDLRGPWWVQPFTSPYVCLGLALLTLLAVLARRRGVTSR</sequence>
<keyword evidence="3" id="KW-0808">Transferase</keyword>
<dbReference type="Pfam" id="PF09594">
    <property type="entry name" value="GT87"/>
    <property type="match status" value="1"/>
</dbReference>
<keyword evidence="6 8" id="KW-0472">Membrane</keyword>
<dbReference type="InterPro" id="IPR018584">
    <property type="entry name" value="GT87"/>
</dbReference>
<protein>
    <submittedName>
        <fullName evidence="9">Glycosyltransferase 87 family protein</fullName>
    </submittedName>
</protein>
<evidence type="ECO:0000256" key="4">
    <source>
        <dbReference type="ARBA" id="ARBA00022692"/>
    </source>
</evidence>
<name>A0ABU2NND7_9ACTN</name>
<evidence type="ECO:0000256" key="2">
    <source>
        <dbReference type="ARBA" id="ARBA00022475"/>
    </source>
</evidence>
<feature type="transmembrane region" description="Helical" evidence="8">
    <location>
        <begin position="336"/>
        <end position="360"/>
    </location>
</feature>
<feature type="transmembrane region" description="Helical" evidence="8">
    <location>
        <begin position="158"/>
        <end position="176"/>
    </location>
</feature>
<evidence type="ECO:0000256" key="1">
    <source>
        <dbReference type="ARBA" id="ARBA00004651"/>
    </source>
</evidence>
<keyword evidence="2" id="KW-1003">Cell membrane</keyword>
<keyword evidence="5 8" id="KW-1133">Transmembrane helix</keyword>
<evidence type="ECO:0000313" key="9">
    <source>
        <dbReference type="EMBL" id="MDT0378481.1"/>
    </source>
</evidence>
<keyword evidence="4 8" id="KW-0812">Transmembrane</keyword>